<dbReference type="EMBL" id="JPKZ01000843">
    <property type="protein sequence ID" value="KHN85230.1"/>
    <property type="molecule type" value="Genomic_DNA"/>
</dbReference>
<comment type="caution">
    <text evidence="2">The sequence shown here is derived from an EMBL/GenBank/DDBJ whole genome shotgun (WGS) entry which is preliminary data.</text>
</comment>
<feature type="compositionally biased region" description="Basic and acidic residues" evidence="1">
    <location>
        <begin position="130"/>
        <end position="143"/>
    </location>
</feature>
<evidence type="ECO:0000313" key="3">
    <source>
        <dbReference type="Proteomes" id="UP000031036"/>
    </source>
</evidence>
<name>A0A0B2VWB1_TOXCA</name>
<feature type="compositionally biased region" description="Basic residues" evidence="1">
    <location>
        <begin position="191"/>
        <end position="201"/>
    </location>
</feature>
<feature type="compositionally biased region" description="Polar residues" evidence="1">
    <location>
        <begin position="208"/>
        <end position="222"/>
    </location>
</feature>
<dbReference type="Proteomes" id="UP000031036">
    <property type="component" value="Unassembled WGS sequence"/>
</dbReference>
<proteinExistence type="predicted"/>
<protein>
    <submittedName>
        <fullName evidence="2">Uncharacterized protein</fullName>
    </submittedName>
</protein>
<gene>
    <name evidence="2" type="ORF">Tcan_04151</name>
</gene>
<feature type="region of interest" description="Disordered" evidence="1">
    <location>
        <begin position="130"/>
        <end position="257"/>
    </location>
</feature>
<reference evidence="2 3" key="1">
    <citation type="submission" date="2014-11" db="EMBL/GenBank/DDBJ databases">
        <title>Genetic blueprint of the zoonotic pathogen Toxocara canis.</title>
        <authorList>
            <person name="Zhu X.-Q."/>
            <person name="Korhonen P.K."/>
            <person name="Cai H."/>
            <person name="Young N.D."/>
            <person name="Nejsum P."/>
            <person name="von Samson-Himmelstjerna G."/>
            <person name="Boag P.R."/>
            <person name="Tan P."/>
            <person name="Li Q."/>
            <person name="Min J."/>
            <person name="Yang Y."/>
            <person name="Wang X."/>
            <person name="Fang X."/>
            <person name="Hall R.S."/>
            <person name="Hofmann A."/>
            <person name="Sternberg P.W."/>
            <person name="Jex A.R."/>
            <person name="Gasser R.B."/>
        </authorList>
    </citation>
    <scope>NUCLEOTIDE SEQUENCE [LARGE SCALE GENOMIC DNA]</scope>
    <source>
        <strain evidence="2">PN_DK_2014</strain>
    </source>
</reference>
<sequence>MHDVEQSVVQQFKCRKTKALMFEIGPVYDAYEKLTILMQSDKEVTRSEKMLIPIRKYSQTRRAIPTTIKTAFREKSIASLFQVKKKHKLRSNRRHKRKAAVVEKTITLNVRPMTMDEEDAAGLQTFIDSRSAEKTRSDQRDAVNDVQNAENINLPEEQRESPEQNIRLPSSPKHEDEIVETAQPVNNSSRSKSHRRKRKAKQQPIFEPTQQTRSNYSPNAPASSHRSRQQQHRSHSFARRRKRYRKKASPKYQHKEK</sequence>
<evidence type="ECO:0000313" key="2">
    <source>
        <dbReference type="EMBL" id="KHN85230.1"/>
    </source>
</evidence>
<keyword evidence="3" id="KW-1185">Reference proteome</keyword>
<organism evidence="2 3">
    <name type="scientific">Toxocara canis</name>
    <name type="common">Canine roundworm</name>
    <dbReference type="NCBI Taxonomy" id="6265"/>
    <lineage>
        <taxon>Eukaryota</taxon>
        <taxon>Metazoa</taxon>
        <taxon>Ecdysozoa</taxon>
        <taxon>Nematoda</taxon>
        <taxon>Chromadorea</taxon>
        <taxon>Rhabditida</taxon>
        <taxon>Spirurina</taxon>
        <taxon>Ascaridomorpha</taxon>
        <taxon>Ascaridoidea</taxon>
        <taxon>Toxocaridae</taxon>
        <taxon>Toxocara</taxon>
    </lineage>
</organism>
<accession>A0A0B2VWB1</accession>
<evidence type="ECO:0000256" key="1">
    <source>
        <dbReference type="SAM" id="MobiDB-lite"/>
    </source>
</evidence>
<feature type="compositionally biased region" description="Basic residues" evidence="1">
    <location>
        <begin position="225"/>
        <end position="257"/>
    </location>
</feature>
<dbReference type="AlphaFoldDB" id="A0A0B2VWB1"/>